<keyword evidence="2" id="KW-1185">Reference proteome</keyword>
<protein>
    <submittedName>
        <fullName evidence="1">Ribonuclease Z</fullName>
    </submittedName>
</protein>
<reference evidence="1 2" key="1">
    <citation type="journal article" date="2021" name="Sci. Rep.">
        <title>The distribution of antibiotic resistance genes in chicken gut microbiota commensals.</title>
        <authorList>
            <person name="Juricova H."/>
            <person name="Matiasovicova J."/>
            <person name="Kubasova T."/>
            <person name="Cejkova D."/>
            <person name="Rychlik I."/>
        </authorList>
    </citation>
    <scope>NUCLEOTIDE SEQUENCE [LARGE SCALE GENOMIC DNA]</scope>
    <source>
        <strain evidence="1 2">An411</strain>
    </source>
</reference>
<dbReference type="RefSeq" id="WP_204801898.1">
    <property type="nucleotide sequence ID" value="NZ_JACSNX010000001.1"/>
</dbReference>
<gene>
    <name evidence="1" type="ORF">H9X91_01790</name>
</gene>
<evidence type="ECO:0000313" key="2">
    <source>
        <dbReference type="Proteomes" id="UP000719500"/>
    </source>
</evidence>
<proteinExistence type="predicted"/>
<sequence length="132" mass="15547">MRLIVCLDDKNGMAFNHRRQSRDRIVTETIEELAKGSVLRLSPYSAKLFTSGDFEPSEDYLSRAGEDDFCFVELEDVTPYERQIEEITVFRWNRVYPADLTFPIDLTQWSLERTVEFPGNSHEKITMEVYKR</sequence>
<organism evidence="1 2">
    <name type="scientific">Oscillibacter valericigenes</name>
    <dbReference type="NCBI Taxonomy" id="351091"/>
    <lineage>
        <taxon>Bacteria</taxon>
        <taxon>Bacillati</taxon>
        <taxon>Bacillota</taxon>
        <taxon>Clostridia</taxon>
        <taxon>Eubacteriales</taxon>
        <taxon>Oscillospiraceae</taxon>
        <taxon>Oscillibacter</taxon>
    </lineage>
</organism>
<name>A0ABS2FRT5_9FIRM</name>
<comment type="caution">
    <text evidence="1">The sequence shown here is derived from an EMBL/GenBank/DDBJ whole genome shotgun (WGS) entry which is preliminary data.</text>
</comment>
<evidence type="ECO:0000313" key="1">
    <source>
        <dbReference type="EMBL" id="MBM6850168.1"/>
    </source>
</evidence>
<dbReference type="EMBL" id="JACSNX010000001">
    <property type="protein sequence ID" value="MBM6850168.1"/>
    <property type="molecule type" value="Genomic_DNA"/>
</dbReference>
<accession>A0ABS2FRT5</accession>
<dbReference type="Proteomes" id="UP000719500">
    <property type="component" value="Unassembled WGS sequence"/>
</dbReference>